<keyword evidence="5" id="KW-0406">Ion transport</keyword>
<dbReference type="GO" id="GO:0099604">
    <property type="term" value="F:ligand-gated calcium channel activity"/>
    <property type="evidence" value="ECO:0007669"/>
    <property type="project" value="TreeGrafter"/>
</dbReference>
<dbReference type="GO" id="GO:0005886">
    <property type="term" value="C:plasma membrane"/>
    <property type="evidence" value="ECO:0007669"/>
    <property type="project" value="TreeGrafter"/>
</dbReference>
<accession>A0AAN8K8V7</accession>
<feature type="domain" description="TRPM SLOG" evidence="9">
    <location>
        <begin position="121"/>
        <end position="329"/>
    </location>
</feature>
<evidence type="ECO:0000259" key="10">
    <source>
        <dbReference type="Pfam" id="PF25508"/>
    </source>
</evidence>
<proteinExistence type="predicted"/>
<comment type="subcellular location">
    <subcellularLocation>
        <location evidence="1">Membrane</location>
        <topology evidence="1">Multi-pass membrane protein</topology>
    </subcellularLocation>
</comment>
<dbReference type="AlphaFoldDB" id="A0AAN8K8V7"/>
<keyword evidence="2" id="KW-0813">Transport</keyword>
<reference evidence="11 12" key="1">
    <citation type="submission" date="2024-01" db="EMBL/GenBank/DDBJ databases">
        <title>The genome of the rayed Mediterranean limpet Patella caerulea (Linnaeus, 1758).</title>
        <authorList>
            <person name="Anh-Thu Weber A."/>
            <person name="Halstead-Nussloch G."/>
        </authorList>
    </citation>
    <scope>NUCLEOTIDE SEQUENCE [LARGE SCALE GENOMIC DNA]</scope>
    <source>
        <strain evidence="11">AATW-2023a</strain>
        <tissue evidence="11">Whole specimen</tissue>
    </source>
</reference>
<dbReference type="Pfam" id="PF25508">
    <property type="entry name" value="TRPM2"/>
    <property type="match status" value="1"/>
</dbReference>
<comment type="caution">
    <text evidence="11">The sequence shown here is derived from an EMBL/GenBank/DDBJ whole genome shotgun (WGS) entry which is preliminary data.</text>
</comment>
<dbReference type="InterPro" id="IPR050927">
    <property type="entry name" value="TRPM"/>
</dbReference>
<keyword evidence="12" id="KW-1185">Reference proteome</keyword>
<keyword evidence="6" id="KW-0472">Membrane</keyword>
<evidence type="ECO:0000256" key="7">
    <source>
        <dbReference type="ARBA" id="ARBA00023303"/>
    </source>
</evidence>
<feature type="region of interest" description="Disordered" evidence="8">
    <location>
        <begin position="1"/>
        <end position="34"/>
    </location>
</feature>
<organism evidence="11 12">
    <name type="scientific">Patella caerulea</name>
    <name type="common">Rayed Mediterranean limpet</name>
    <dbReference type="NCBI Taxonomy" id="87958"/>
    <lineage>
        <taxon>Eukaryota</taxon>
        <taxon>Metazoa</taxon>
        <taxon>Spiralia</taxon>
        <taxon>Lophotrochozoa</taxon>
        <taxon>Mollusca</taxon>
        <taxon>Gastropoda</taxon>
        <taxon>Patellogastropoda</taxon>
        <taxon>Patelloidea</taxon>
        <taxon>Patellidae</taxon>
        <taxon>Patella</taxon>
    </lineage>
</organism>
<keyword evidence="7" id="KW-0407">Ion channel</keyword>
<evidence type="ECO:0000256" key="2">
    <source>
        <dbReference type="ARBA" id="ARBA00022448"/>
    </source>
</evidence>
<evidence type="ECO:0000259" key="9">
    <source>
        <dbReference type="Pfam" id="PF18139"/>
    </source>
</evidence>
<keyword evidence="3" id="KW-0812">Transmembrane</keyword>
<evidence type="ECO:0008006" key="13">
    <source>
        <dbReference type="Google" id="ProtNLM"/>
    </source>
</evidence>
<evidence type="ECO:0000256" key="6">
    <source>
        <dbReference type="ARBA" id="ARBA00023136"/>
    </source>
</evidence>
<name>A0AAN8K8V7_PATCE</name>
<dbReference type="PANTHER" id="PTHR13800:SF12">
    <property type="entry name" value="TRANSIENT RECEPTOR POTENTIAL CATION CHANNEL SUBFAMILY M MEMBER-LIKE 2"/>
    <property type="match status" value="1"/>
</dbReference>
<evidence type="ECO:0000256" key="8">
    <source>
        <dbReference type="SAM" id="MobiDB-lite"/>
    </source>
</evidence>
<evidence type="ECO:0000313" key="11">
    <source>
        <dbReference type="EMBL" id="KAK6192451.1"/>
    </source>
</evidence>
<evidence type="ECO:0000256" key="5">
    <source>
        <dbReference type="ARBA" id="ARBA00023065"/>
    </source>
</evidence>
<gene>
    <name evidence="11" type="ORF">SNE40_003915</name>
</gene>
<dbReference type="InterPro" id="IPR057366">
    <property type="entry name" value="TRPM-like"/>
</dbReference>
<dbReference type="Pfam" id="PF18139">
    <property type="entry name" value="LSDAT_euk"/>
    <property type="match status" value="1"/>
</dbReference>
<dbReference type="PANTHER" id="PTHR13800">
    <property type="entry name" value="TRANSIENT RECEPTOR POTENTIAL CATION CHANNEL, SUBFAMILY M, MEMBER 6"/>
    <property type="match status" value="1"/>
</dbReference>
<dbReference type="Proteomes" id="UP001347796">
    <property type="component" value="Unassembled WGS sequence"/>
</dbReference>
<evidence type="ECO:0000256" key="1">
    <source>
        <dbReference type="ARBA" id="ARBA00004141"/>
    </source>
</evidence>
<evidence type="ECO:0000256" key="3">
    <source>
        <dbReference type="ARBA" id="ARBA00022692"/>
    </source>
</evidence>
<dbReference type="EMBL" id="JAZGQO010000002">
    <property type="protein sequence ID" value="KAK6192451.1"/>
    <property type="molecule type" value="Genomic_DNA"/>
</dbReference>
<sequence length="700" mass="81044">MSGEIESGAVLELKPVGDREIPSDGAHVMSNATVEDDTPRLDYYDEKEDEDDVRWIKSHVQNKCQHHKYMQPLHTRSKLDDKVIGLNPMCTCGNLRSQHESTDVFGEFQFDNDDNQLARFMKTDDVELLPQLLARSQRRWNSPRKLISIVGGDHNILMSNQSKEILRHGFTDIAEKYERNICFVTNGVNTTINRLVGESCKNMNLLTGWNGYNKLTPVIGVVPWSNVPNKDQLIDREGKWQFKYSQIYDKNSMNLETNHTDFFFVDDDNEYRVALEREYSIGILLVIRGGTEAFLFIEEAIRNGLRIVFIMGFGGVADIVAQVLPLTRDGERQSLLKTLIERGTCLGISCCGEELQRIMNAVENIIIHKQSVAVYDLSSDRSQDFGRFLLYQIEESRYAPGTIKHESPNTGDLRIIEEMRDAIVGGKNSVAIELLESGRYDVNYLQDKDNNFGQRMAKLLSSNNYECLDTFFNNGLKGNQFLSLRVLEDCYKAEGVNVHMLEDTWTEVIDSLKGLGYRWPFLKGSAVDDKMINLEHLFVWSVVFRRHEIAMLIWAELDEPVAAALAVNKIQQLIISIKRIKDTEVLNKYEQYSNEFTDLGIEVIDACYENKIAKYNLRRKLRNWKDQSCLIMASETDNKRFISRIACQEYIRSIWWRNDDLRYSKYSVSIQFVFYRIRKSRIDICEIEVREKEGERKREK</sequence>
<evidence type="ECO:0000313" key="12">
    <source>
        <dbReference type="Proteomes" id="UP001347796"/>
    </source>
</evidence>
<keyword evidence="4" id="KW-1133">Transmembrane helix</keyword>
<protein>
    <recommendedName>
        <fullName evidence="13">TRPM SLOG domain-containing protein</fullName>
    </recommendedName>
</protein>
<dbReference type="InterPro" id="IPR041491">
    <property type="entry name" value="TRPM_SLOG"/>
</dbReference>
<feature type="domain" description="TRPM-like" evidence="10">
    <location>
        <begin position="533"/>
        <end position="643"/>
    </location>
</feature>
<evidence type="ECO:0000256" key="4">
    <source>
        <dbReference type="ARBA" id="ARBA00022989"/>
    </source>
</evidence>